<gene>
    <name evidence="4" type="primary">LOC112043626</name>
</gene>
<feature type="signal peptide" evidence="2">
    <location>
        <begin position="1"/>
        <end position="23"/>
    </location>
</feature>
<dbReference type="AlphaFoldDB" id="A0A6J1MKG7"/>
<dbReference type="Proteomes" id="UP001652582">
    <property type="component" value="Chromosome 10"/>
</dbReference>
<accession>A0A6J1MKG7</accession>
<dbReference type="RefSeq" id="XP_023934899.1">
    <property type="nucleotide sequence ID" value="XM_024079131.2"/>
</dbReference>
<evidence type="ECO:0000256" key="1">
    <source>
        <dbReference type="SAM" id="MobiDB-lite"/>
    </source>
</evidence>
<keyword evidence="3" id="KW-1185">Reference proteome</keyword>
<proteinExistence type="predicted"/>
<evidence type="ECO:0000256" key="2">
    <source>
        <dbReference type="SAM" id="SignalP"/>
    </source>
</evidence>
<reference evidence="4" key="1">
    <citation type="submission" date="2025-08" db="UniProtKB">
        <authorList>
            <consortium name="RefSeq"/>
        </authorList>
    </citation>
    <scope>IDENTIFICATION</scope>
</reference>
<keyword evidence="2" id="KW-0732">Signal</keyword>
<organism evidence="3 4">
    <name type="scientific">Bicyclus anynana</name>
    <name type="common">Squinting bush brown butterfly</name>
    <dbReference type="NCBI Taxonomy" id="110368"/>
    <lineage>
        <taxon>Eukaryota</taxon>
        <taxon>Metazoa</taxon>
        <taxon>Ecdysozoa</taxon>
        <taxon>Arthropoda</taxon>
        <taxon>Hexapoda</taxon>
        <taxon>Insecta</taxon>
        <taxon>Pterygota</taxon>
        <taxon>Neoptera</taxon>
        <taxon>Endopterygota</taxon>
        <taxon>Lepidoptera</taxon>
        <taxon>Glossata</taxon>
        <taxon>Ditrysia</taxon>
        <taxon>Papilionoidea</taxon>
        <taxon>Nymphalidae</taxon>
        <taxon>Satyrinae</taxon>
        <taxon>Satyrini</taxon>
        <taxon>Mycalesina</taxon>
        <taxon>Bicyclus</taxon>
    </lineage>
</organism>
<evidence type="ECO:0000313" key="3">
    <source>
        <dbReference type="Proteomes" id="UP001652582"/>
    </source>
</evidence>
<protein>
    <submittedName>
        <fullName evidence="4">Uncharacterized protein LOC112043626 isoform X1</fullName>
    </submittedName>
</protein>
<feature type="chain" id="PRO_5026921720" evidence="2">
    <location>
        <begin position="24"/>
        <end position="256"/>
    </location>
</feature>
<feature type="compositionally biased region" description="Low complexity" evidence="1">
    <location>
        <begin position="203"/>
        <end position="212"/>
    </location>
</feature>
<dbReference type="OrthoDB" id="443318at2759"/>
<dbReference type="GeneID" id="112043626"/>
<sequence>MLAFDYYAVAFTLAFSFVVQLEAVTVDPLAPMCPTNKIAPRRKRYDSHPRTFGEFYNLLTPNSPNGLQEKPVDDAPDDCGEIDDYDENDISSVTPSPIRRQGNQRTHFNAIKKRPSNQHHLLNQHNQHGIKPSTRPTRPPPAGYFGTNTYTPPKPLKPTANVKPVAEPSDDLQVIYRPGNIVGGPSNHIIGLPQKQGRPRPNTTTTTDATSTYREPKRHHNYYYPSAVQSNGNRYNRPRKYNGDTGIVGSFVDLFF</sequence>
<name>A0A6J1MKG7_BICAN</name>
<evidence type="ECO:0000313" key="4">
    <source>
        <dbReference type="RefSeq" id="XP_023934899.1"/>
    </source>
</evidence>
<dbReference type="KEGG" id="bany:112043626"/>
<feature type="region of interest" description="Disordered" evidence="1">
    <location>
        <begin position="191"/>
        <end position="218"/>
    </location>
</feature>